<dbReference type="AlphaFoldDB" id="A0AAD0TWH6"/>
<dbReference type="EMBL" id="CP033065">
    <property type="protein sequence ID" value="AYM85715.1"/>
    <property type="molecule type" value="Genomic_DNA"/>
</dbReference>
<dbReference type="PANTHER" id="PTHR43283:SF11">
    <property type="entry name" value="BETA-LACTAMASE-RELATED DOMAIN-CONTAINING PROTEIN"/>
    <property type="match status" value="1"/>
</dbReference>
<dbReference type="SUPFAM" id="SSF56601">
    <property type="entry name" value="beta-lactamase/transpeptidase-like"/>
    <property type="match status" value="1"/>
</dbReference>
<evidence type="ECO:0000256" key="2">
    <source>
        <dbReference type="SAM" id="SignalP"/>
    </source>
</evidence>
<dbReference type="Proteomes" id="UP000279995">
    <property type="component" value="Chromosome I"/>
</dbReference>
<accession>A0AAD0TWH6</accession>
<dbReference type="PANTHER" id="PTHR43283">
    <property type="entry name" value="BETA-LACTAMASE-RELATED"/>
    <property type="match status" value="1"/>
</dbReference>
<proteinExistence type="predicted"/>
<dbReference type="InterPro" id="IPR001466">
    <property type="entry name" value="Beta-lactam-related"/>
</dbReference>
<dbReference type="Pfam" id="PF00144">
    <property type="entry name" value="Beta-lactamase"/>
    <property type="match status" value="1"/>
</dbReference>
<dbReference type="InterPro" id="IPR050789">
    <property type="entry name" value="Diverse_Enzym_Activities"/>
</dbReference>
<reference evidence="4 5" key="1">
    <citation type="submission" date="2018-10" db="EMBL/GenBank/DDBJ databases">
        <title>Complete Genome Sequence and Transcriptomic Profiles of a Marine Bacterium, Pseudoalteromonas agarivorans Hao 2018.</title>
        <authorList>
            <person name="Hao L."/>
        </authorList>
    </citation>
    <scope>NUCLEOTIDE SEQUENCE [LARGE SCALE GENOMIC DNA]</scope>
    <source>
        <strain evidence="4 5">Hao 2018</strain>
    </source>
</reference>
<sequence>MALVIKKTLSSCFKKALLALVSATLVACSTANKPNEFTASELKQSKLVTLPNAQVIVTFPEANPSSREYVNNRGTFKAYKGRGQLLIQNNNAISADIFINNQKLNITNQLAANTLYEYSLARRTHNGVNTFKVENIKPKGASLTLRFEFPTLNTAAQSNIDFSQVDALIEKDIQAGFPGAVLAVIKSGELIKLSAYGDAKQYLQSDLMLLRPEPMQTHTLFDLASNTKIFATNFALMKLVSEGLLNINKPVQSYLPEYKGDGRELRTVKNLLTHTAGYPPVFDFHRKGAKNGDAYFSQNSQTTKQLLLTQVPLSNKYPAQAVYSDIDYMILGVLVERITGQPLDNYLEQHIYAPLKLTNTVFNPLKKGFKRAEFAATELSGNTRDGRIAFENIRTNVLQGEVHDERAFYSFDGVAGHAGLFSNAPDLAVLCQVLLNQGGFGNTQLFSASTLAQFVTPQLNNETYGLGFRLAGNNQARRWHFGPYASAQAYGHTGWTGTVTVIDPTYDLAIILLTNARHTKIKGSQKHYQFLGKQYETAQYGSVVSLIYEALLNQ</sequence>
<keyword evidence="1" id="KW-0378">Hydrolase</keyword>
<feature type="signal peptide" evidence="2">
    <location>
        <begin position="1"/>
        <end position="27"/>
    </location>
</feature>
<protein>
    <submittedName>
        <fullName evidence="4">Penicillin binding protein PBP4B</fullName>
    </submittedName>
</protein>
<gene>
    <name evidence="4" type="ORF">D9T18_02880</name>
</gene>
<name>A0AAD0TWH6_9GAMM</name>
<dbReference type="NCBIfam" id="NF002968">
    <property type="entry name" value="PRK03642.1"/>
    <property type="match status" value="1"/>
</dbReference>
<dbReference type="Gene3D" id="3.40.710.10">
    <property type="entry name" value="DD-peptidase/beta-lactamase superfamily"/>
    <property type="match status" value="1"/>
</dbReference>
<evidence type="ECO:0000259" key="3">
    <source>
        <dbReference type="Pfam" id="PF00144"/>
    </source>
</evidence>
<evidence type="ECO:0000313" key="4">
    <source>
        <dbReference type="EMBL" id="AYM85715.1"/>
    </source>
</evidence>
<feature type="chain" id="PRO_5042088820" evidence="2">
    <location>
        <begin position="28"/>
        <end position="554"/>
    </location>
</feature>
<dbReference type="InterPro" id="IPR012338">
    <property type="entry name" value="Beta-lactam/transpept-like"/>
</dbReference>
<dbReference type="PROSITE" id="PS51257">
    <property type="entry name" value="PROKAR_LIPOPROTEIN"/>
    <property type="match status" value="1"/>
</dbReference>
<keyword evidence="2" id="KW-0732">Signal</keyword>
<dbReference type="GO" id="GO:0016787">
    <property type="term" value="F:hydrolase activity"/>
    <property type="evidence" value="ECO:0007669"/>
    <property type="project" value="UniProtKB-KW"/>
</dbReference>
<dbReference type="RefSeq" id="WP_121637014.1">
    <property type="nucleotide sequence ID" value="NZ_CP033065.1"/>
</dbReference>
<organism evidence="4 5">
    <name type="scientific">Pseudoalteromonas agarivorans</name>
    <dbReference type="NCBI Taxonomy" id="176102"/>
    <lineage>
        <taxon>Bacteria</taxon>
        <taxon>Pseudomonadati</taxon>
        <taxon>Pseudomonadota</taxon>
        <taxon>Gammaproteobacteria</taxon>
        <taxon>Alteromonadales</taxon>
        <taxon>Pseudoalteromonadaceae</taxon>
        <taxon>Pseudoalteromonas</taxon>
    </lineage>
</organism>
<evidence type="ECO:0000313" key="5">
    <source>
        <dbReference type="Proteomes" id="UP000279995"/>
    </source>
</evidence>
<feature type="domain" description="Beta-lactamase-related" evidence="3">
    <location>
        <begin position="166"/>
        <end position="520"/>
    </location>
</feature>
<evidence type="ECO:0000256" key="1">
    <source>
        <dbReference type="ARBA" id="ARBA00022801"/>
    </source>
</evidence>